<reference evidence="11" key="1">
    <citation type="journal article" date="2019" name="Int. J. Syst. Evol. Microbiol.">
        <title>The Global Catalogue of Microorganisms (GCM) 10K type strain sequencing project: providing services to taxonomists for standard genome sequencing and annotation.</title>
        <authorList>
            <consortium name="The Broad Institute Genomics Platform"/>
            <consortium name="The Broad Institute Genome Sequencing Center for Infectious Disease"/>
            <person name="Wu L."/>
            <person name="Ma J."/>
        </authorList>
    </citation>
    <scope>NUCLEOTIDE SEQUENCE [LARGE SCALE GENOMIC DNA]</scope>
    <source>
        <strain evidence="11">CCUG 60523</strain>
    </source>
</reference>
<dbReference type="PANTHER" id="PTHR33908">
    <property type="entry name" value="MANNOSYLTRANSFERASE YKCB-RELATED"/>
    <property type="match status" value="1"/>
</dbReference>
<feature type="transmembrane region" description="Helical" evidence="8">
    <location>
        <begin position="194"/>
        <end position="213"/>
    </location>
</feature>
<dbReference type="EMBL" id="JBHRZS010000006">
    <property type="protein sequence ID" value="MFC3879523.1"/>
    <property type="molecule type" value="Genomic_DNA"/>
</dbReference>
<evidence type="ECO:0000256" key="6">
    <source>
        <dbReference type="ARBA" id="ARBA00022989"/>
    </source>
</evidence>
<feature type="transmembrane region" description="Helical" evidence="8">
    <location>
        <begin position="280"/>
        <end position="298"/>
    </location>
</feature>
<gene>
    <name evidence="10" type="ORF">ACFOSV_05030</name>
</gene>
<dbReference type="Proteomes" id="UP001595805">
    <property type="component" value="Unassembled WGS sequence"/>
</dbReference>
<keyword evidence="6 8" id="KW-1133">Transmembrane helix</keyword>
<evidence type="ECO:0000256" key="4">
    <source>
        <dbReference type="ARBA" id="ARBA00022679"/>
    </source>
</evidence>
<feature type="transmembrane region" description="Helical" evidence="8">
    <location>
        <begin position="152"/>
        <end position="182"/>
    </location>
</feature>
<dbReference type="EC" id="2.4.-.-" evidence="10"/>
<keyword evidence="5 8" id="KW-0812">Transmembrane</keyword>
<keyword evidence="3 10" id="KW-0328">Glycosyltransferase</keyword>
<comment type="caution">
    <text evidence="10">The sequence shown here is derived from an EMBL/GenBank/DDBJ whole genome shotgun (WGS) entry which is preliminary data.</text>
</comment>
<feature type="transmembrane region" description="Helical" evidence="8">
    <location>
        <begin position="7"/>
        <end position="25"/>
    </location>
</feature>
<feature type="transmembrane region" description="Helical" evidence="8">
    <location>
        <begin position="304"/>
        <end position="323"/>
    </location>
</feature>
<evidence type="ECO:0000256" key="2">
    <source>
        <dbReference type="ARBA" id="ARBA00022475"/>
    </source>
</evidence>
<evidence type="ECO:0000313" key="10">
    <source>
        <dbReference type="EMBL" id="MFC3879523.1"/>
    </source>
</evidence>
<feature type="transmembrane region" description="Helical" evidence="8">
    <location>
        <begin position="335"/>
        <end position="355"/>
    </location>
</feature>
<evidence type="ECO:0000256" key="8">
    <source>
        <dbReference type="SAM" id="Phobius"/>
    </source>
</evidence>
<evidence type="ECO:0000256" key="1">
    <source>
        <dbReference type="ARBA" id="ARBA00004651"/>
    </source>
</evidence>
<dbReference type="InterPro" id="IPR050297">
    <property type="entry name" value="LipidA_mod_glycosyltrf_83"/>
</dbReference>
<accession>A0ABV8ANB6</accession>
<dbReference type="RefSeq" id="WP_377904027.1">
    <property type="nucleotide sequence ID" value="NZ_JBHRZS010000006.1"/>
</dbReference>
<evidence type="ECO:0000256" key="7">
    <source>
        <dbReference type="ARBA" id="ARBA00023136"/>
    </source>
</evidence>
<evidence type="ECO:0000256" key="5">
    <source>
        <dbReference type="ARBA" id="ARBA00022692"/>
    </source>
</evidence>
<dbReference type="GO" id="GO:0016757">
    <property type="term" value="F:glycosyltransferase activity"/>
    <property type="evidence" value="ECO:0007669"/>
    <property type="project" value="UniProtKB-KW"/>
</dbReference>
<evidence type="ECO:0000256" key="3">
    <source>
        <dbReference type="ARBA" id="ARBA00022676"/>
    </source>
</evidence>
<dbReference type="PANTHER" id="PTHR33908:SF11">
    <property type="entry name" value="MEMBRANE PROTEIN"/>
    <property type="match status" value="1"/>
</dbReference>
<protein>
    <submittedName>
        <fullName evidence="10">ArnT family glycosyltransferase</fullName>
        <ecNumber evidence="10">2.4.-.-</ecNumber>
    </submittedName>
</protein>
<keyword evidence="7 8" id="KW-0472">Membrane</keyword>
<keyword evidence="4 10" id="KW-0808">Transferase</keyword>
<evidence type="ECO:0000313" key="11">
    <source>
        <dbReference type="Proteomes" id="UP001595805"/>
    </source>
</evidence>
<feature type="transmembrane region" description="Helical" evidence="8">
    <location>
        <begin position="74"/>
        <end position="95"/>
    </location>
</feature>
<proteinExistence type="predicted"/>
<evidence type="ECO:0000259" key="9">
    <source>
        <dbReference type="Pfam" id="PF13231"/>
    </source>
</evidence>
<dbReference type="InterPro" id="IPR038731">
    <property type="entry name" value="RgtA/B/C-like"/>
</dbReference>
<feature type="domain" description="Glycosyltransferase RgtA/B/C/D-like" evidence="9">
    <location>
        <begin position="53"/>
        <end position="211"/>
    </location>
</feature>
<sequence length="501" mass="57870">MKNQSKYTTYFWVISVLLAFAKIAFTLRPEIDLFTEEAQYWLWSQNMAWHYYSKPPMVAVLNFLSTGLLGKTEITVRLNAIILGVGMSWFTFLLGRQMYSDKVGFWAAMLLQGMPLWWLASTFHMTDTALTFFWTLSLYAAYRALESQKVNWWILAGLATACGIMSKVVMILMPAMLLIYLLFTREFKRNFTHYSVFVLVSLIGFTPMLIWNWQNDFYTFRHLAALGRGGGDSQSFDLLKSLGRFGAYLGGQLAMLSPFILPLVWGFFSRKRLLSDYKTIFLLLPMLMSFMAFGLLSFMTDIEVNWPVFAYSGFSIALAAWLVNQSGFWLKARNWGLGLSLGIPLFFLLPDITFLKSIKPIKSAEKAVFRRNSAYQPLAERLDFLRDSLSAKEAFVFSETYHMASELSFYLQGHPQTYMVNMGSRKNQFDLWPGLEQFEGEKKKGIFVSWNYDSPGEFVEFGSLLYEEKFEISFKGLPHRVATIQIWEDLIDYKPFVPDSF</sequence>
<name>A0ABV8ANB6_9BACT</name>
<feature type="transmembrane region" description="Helical" evidence="8">
    <location>
        <begin position="116"/>
        <end position="140"/>
    </location>
</feature>
<organism evidence="10 11">
    <name type="scientific">Algoriphagus namhaensis</name>
    <dbReference type="NCBI Taxonomy" id="915353"/>
    <lineage>
        <taxon>Bacteria</taxon>
        <taxon>Pseudomonadati</taxon>
        <taxon>Bacteroidota</taxon>
        <taxon>Cytophagia</taxon>
        <taxon>Cytophagales</taxon>
        <taxon>Cyclobacteriaceae</taxon>
        <taxon>Algoriphagus</taxon>
    </lineage>
</organism>
<keyword evidence="11" id="KW-1185">Reference proteome</keyword>
<keyword evidence="2" id="KW-1003">Cell membrane</keyword>
<feature type="transmembrane region" description="Helical" evidence="8">
    <location>
        <begin position="245"/>
        <end position="268"/>
    </location>
</feature>
<dbReference type="Pfam" id="PF13231">
    <property type="entry name" value="PMT_2"/>
    <property type="match status" value="1"/>
</dbReference>
<comment type="subcellular location">
    <subcellularLocation>
        <location evidence="1">Cell membrane</location>
        <topology evidence="1">Multi-pass membrane protein</topology>
    </subcellularLocation>
</comment>